<proteinExistence type="inferred from homology"/>
<dbReference type="SUPFAM" id="SSF47240">
    <property type="entry name" value="Ferritin-like"/>
    <property type="match status" value="1"/>
</dbReference>
<keyword evidence="12" id="KW-1185">Reference proteome</keyword>
<dbReference type="GO" id="GO:0008198">
    <property type="term" value="F:ferrous iron binding"/>
    <property type="evidence" value="ECO:0007669"/>
    <property type="project" value="TreeGrafter"/>
</dbReference>
<comment type="catalytic activity">
    <reaction evidence="7 9">
        <text>4 Fe(2+) + O2 + 4 H(+) = 4 Fe(3+) + 2 H2O</text>
        <dbReference type="Rhea" id="RHEA:11148"/>
        <dbReference type="ChEBI" id="CHEBI:15377"/>
        <dbReference type="ChEBI" id="CHEBI:15378"/>
        <dbReference type="ChEBI" id="CHEBI:15379"/>
        <dbReference type="ChEBI" id="CHEBI:29033"/>
        <dbReference type="ChEBI" id="CHEBI:29034"/>
        <dbReference type="EC" id="1.16.3.1"/>
    </reaction>
</comment>
<organism evidence="11 12">
    <name type="scientific">Haematococcus lacustris</name>
    <name type="common">Green alga</name>
    <name type="synonym">Haematococcus pluvialis</name>
    <dbReference type="NCBI Taxonomy" id="44745"/>
    <lineage>
        <taxon>Eukaryota</taxon>
        <taxon>Viridiplantae</taxon>
        <taxon>Chlorophyta</taxon>
        <taxon>core chlorophytes</taxon>
        <taxon>Chlorophyceae</taxon>
        <taxon>CS clade</taxon>
        <taxon>Chlamydomonadales</taxon>
        <taxon>Haematococcaceae</taxon>
        <taxon>Haematococcus</taxon>
    </lineage>
</organism>
<dbReference type="InterPro" id="IPR012347">
    <property type="entry name" value="Ferritin-like"/>
</dbReference>
<comment type="caution">
    <text evidence="11">The sequence shown here is derived from an EMBL/GenBank/DDBJ whole genome shotgun (WGS) entry which is preliminary data.</text>
</comment>
<evidence type="ECO:0000256" key="4">
    <source>
        <dbReference type="ARBA" id="ARBA00023004"/>
    </source>
</evidence>
<dbReference type="EC" id="1.16.3.1" evidence="9"/>
<sequence length="138" mass="15457">MSYLYLSAAAYFGRDNVGLPGFSAMFKHQSDEEREHALRLMEYQVRRGGRVVLGSLLPPNTEFDHEEKGDAQHAAEIALSLEKLNFGRLRELRSMADEADDADMAHFVEDYLLDEQSKDVKQAAVLVSQLQRAGKGLG</sequence>
<gene>
    <name evidence="11" type="ORF">HaLaN_29994</name>
</gene>
<keyword evidence="9" id="KW-0560">Oxidoreductase</keyword>
<comment type="function">
    <text evidence="9">Stores iron in a soluble, non-toxic, readily available form. Important for iron homeostasis. Iron is taken up in the ferrous form and deposited as ferric hydroxides after oxidation.</text>
</comment>
<evidence type="ECO:0000259" key="10">
    <source>
        <dbReference type="PROSITE" id="PS50905"/>
    </source>
</evidence>
<evidence type="ECO:0000256" key="5">
    <source>
        <dbReference type="ARBA" id="ARBA00025111"/>
    </source>
</evidence>
<comment type="function">
    <text evidence="5">Stores iron in a soluble, non-toxic, readily available form. Important for iron homeostasis. Has ferroxidase activity. Iron is taken up in the ferrous form and deposited as ferric hydroxides after oxidation.</text>
</comment>
<reference evidence="11 12" key="1">
    <citation type="submission" date="2020-02" db="EMBL/GenBank/DDBJ databases">
        <title>Draft genome sequence of Haematococcus lacustris strain NIES-144.</title>
        <authorList>
            <person name="Morimoto D."/>
            <person name="Nakagawa S."/>
            <person name="Yoshida T."/>
            <person name="Sawayama S."/>
        </authorList>
    </citation>
    <scope>NUCLEOTIDE SEQUENCE [LARGE SCALE GENOMIC DNA]</scope>
    <source>
        <strain evidence="11 12">NIES-144</strain>
    </source>
</reference>
<evidence type="ECO:0000256" key="9">
    <source>
        <dbReference type="RuleBase" id="RU361145"/>
    </source>
</evidence>
<protein>
    <recommendedName>
        <fullName evidence="9">Ferritin</fullName>
        <ecNumber evidence="9">1.16.3.1</ecNumber>
    </recommendedName>
</protein>
<dbReference type="InterPro" id="IPR009078">
    <property type="entry name" value="Ferritin-like_SF"/>
</dbReference>
<dbReference type="GO" id="GO:0006826">
    <property type="term" value="P:iron ion transport"/>
    <property type="evidence" value="ECO:0007669"/>
    <property type="project" value="InterPro"/>
</dbReference>
<dbReference type="PANTHER" id="PTHR11431:SF75">
    <property type="entry name" value="FERRITIN"/>
    <property type="match status" value="1"/>
</dbReference>
<evidence type="ECO:0000256" key="3">
    <source>
        <dbReference type="ARBA" id="ARBA00022723"/>
    </source>
</evidence>
<dbReference type="GO" id="GO:0006879">
    <property type="term" value="P:intracellular iron ion homeostasis"/>
    <property type="evidence" value="ECO:0007669"/>
    <property type="project" value="UniProtKB-KW"/>
</dbReference>
<dbReference type="EMBL" id="BLLF01005316">
    <property type="protein sequence ID" value="GFH31039.1"/>
    <property type="molecule type" value="Genomic_DNA"/>
</dbReference>
<dbReference type="PANTHER" id="PTHR11431">
    <property type="entry name" value="FERRITIN"/>
    <property type="match status" value="1"/>
</dbReference>
<evidence type="ECO:0000256" key="6">
    <source>
        <dbReference type="ARBA" id="ARBA00026060"/>
    </source>
</evidence>
<dbReference type="GO" id="GO:0004322">
    <property type="term" value="F:ferroxidase activity"/>
    <property type="evidence" value="ECO:0007669"/>
    <property type="project" value="UniProtKB-EC"/>
</dbReference>
<evidence type="ECO:0000256" key="8">
    <source>
        <dbReference type="PIRSR" id="PIRSR601519-1"/>
    </source>
</evidence>
<evidence type="ECO:0000256" key="1">
    <source>
        <dbReference type="ARBA" id="ARBA00007513"/>
    </source>
</evidence>
<dbReference type="GO" id="GO:0005737">
    <property type="term" value="C:cytoplasm"/>
    <property type="evidence" value="ECO:0007669"/>
    <property type="project" value="TreeGrafter"/>
</dbReference>
<feature type="binding site" evidence="8">
    <location>
        <position position="33"/>
    </location>
    <ligand>
        <name>Fe cation</name>
        <dbReference type="ChEBI" id="CHEBI:24875"/>
        <label>1</label>
    </ligand>
</feature>
<dbReference type="PROSITE" id="PS50905">
    <property type="entry name" value="FERRITIN_LIKE"/>
    <property type="match status" value="1"/>
</dbReference>
<dbReference type="InterPro" id="IPR008331">
    <property type="entry name" value="Ferritin_DPS_dom"/>
</dbReference>
<feature type="binding site" evidence="8">
    <location>
        <position position="36"/>
    </location>
    <ligand>
        <name>Fe cation</name>
        <dbReference type="ChEBI" id="CHEBI:24875"/>
        <label>1</label>
    </ligand>
</feature>
<keyword evidence="4 8" id="KW-0408">Iron</keyword>
<evidence type="ECO:0000313" key="12">
    <source>
        <dbReference type="Proteomes" id="UP000485058"/>
    </source>
</evidence>
<evidence type="ECO:0000256" key="2">
    <source>
        <dbReference type="ARBA" id="ARBA00022434"/>
    </source>
</evidence>
<dbReference type="GO" id="GO:0008199">
    <property type="term" value="F:ferric iron binding"/>
    <property type="evidence" value="ECO:0007669"/>
    <property type="project" value="InterPro"/>
</dbReference>
<dbReference type="AlphaFoldDB" id="A0A6A0ADR5"/>
<comment type="similarity">
    <text evidence="1 9">Belongs to the ferritin family.</text>
</comment>
<name>A0A6A0ADR5_HAELA</name>
<dbReference type="Gene3D" id="1.20.1260.10">
    <property type="match status" value="1"/>
</dbReference>
<evidence type="ECO:0000313" key="11">
    <source>
        <dbReference type="EMBL" id="GFH31039.1"/>
    </source>
</evidence>
<keyword evidence="3 8" id="KW-0479">Metal-binding</keyword>
<feature type="non-terminal residue" evidence="11">
    <location>
        <position position="138"/>
    </location>
</feature>
<feature type="binding site" evidence="8">
    <location>
        <position position="116"/>
    </location>
    <ligand>
        <name>Fe cation</name>
        <dbReference type="ChEBI" id="CHEBI:24875"/>
        <label>1</label>
    </ligand>
</feature>
<dbReference type="CDD" id="cd01056">
    <property type="entry name" value="Euk_Ferritin"/>
    <property type="match status" value="1"/>
</dbReference>
<evidence type="ECO:0000256" key="7">
    <source>
        <dbReference type="ARBA" id="ARBA00047990"/>
    </source>
</evidence>
<dbReference type="Proteomes" id="UP000485058">
    <property type="component" value="Unassembled WGS sequence"/>
</dbReference>
<keyword evidence="2 9" id="KW-0409">Iron storage</keyword>
<comment type="subunit">
    <text evidence="6">Oligomer of 24 subunits. There are two types of subunits: L (light) chain and H (heavy) chain. The major chain can be light or heavy, depending on the species and tissue type. The functional molecule forms a roughly spherical shell with a diameter of 12 nm and contains a central cavity into which the insoluble mineral iron core is deposited.</text>
</comment>
<dbReference type="InterPro" id="IPR001519">
    <property type="entry name" value="Ferritin"/>
</dbReference>
<dbReference type="InterPro" id="IPR009040">
    <property type="entry name" value="Ferritin-like_diiron"/>
</dbReference>
<feature type="domain" description="Ferritin-like diiron" evidence="10">
    <location>
        <begin position="1"/>
        <end position="134"/>
    </location>
</feature>
<feature type="binding site" evidence="8">
    <location>
        <position position="82"/>
    </location>
    <ligand>
        <name>Fe cation</name>
        <dbReference type="ChEBI" id="CHEBI:24875"/>
        <label>1</label>
    </ligand>
</feature>
<dbReference type="Pfam" id="PF00210">
    <property type="entry name" value="Ferritin"/>
    <property type="match status" value="1"/>
</dbReference>
<accession>A0A6A0ADR5</accession>